<evidence type="ECO:0000313" key="4">
    <source>
        <dbReference type="Proteomes" id="UP001054857"/>
    </source>
</evidence>
<organism evidence="3 4">
    <name type="scientific">Astrephomene gubernaculifera</name>
    <dbReference type="NCBI Taxonomy" id="47775"/>
    <lineage>
        <taxon>Eukaryota</taxon>
        <taxon>Viridiplantae</taxon>
        <taxon>Chlorophyta</taxon>
        <taxon>core chlorophytes</taxon>
        <taxon>Chlorophyceae</taxon>
        <taxon>CS clade</taxon>
        <taxon>Chlamydomonadales</taxon>
        <taxon>Astrephomenaceae</taxon>
        <taxon>Astrephomene</taxon>
    </lineage>
</organism>
<dbReference type="EMBL" id="BMAR01000008">
    <property type="protein sequence ID" value="GFR44887.1"/>
    <property type="molecule type" value="Genomic_DNA"/>
</dbReference>
<evidence type="ECO:0000256" key="2">
    <source>
        <dbReference type="SAM" id="MobiDB-lite"/>
    </source>
</evidence>
<feature type="region of interest" description="Disordered" evidence="2">
    <location>
        <begin position="162"/>
        <end position="206"/>
    </location>
</feature>
<accession>A0AAD3HL95</accession>
<feature type="region of interest" description="Disordered" evidence="2">
    <location>
        <begin position="85"/>
        <end position="115"/>
    </location>
</feature>
<protein>
    <submittedName>
        <fullName evidence="3">Uncharacterized protein</fullName>
    </submittedName>
</protein>
<feature type="compositionally biased region" description="Low complexity" evidence="2">
    <location>
        <begin position="24"/>
        <end position="40"/>
    </location>
</feature>
<evidence type="ECO:0000313" key="3">
    <source>
        <dbReference type="EMBL" id="GFR44887.1"/>
    </source>
</evidence>
<feature type="non-terminal residue" evidence="3">
    <location>
        <position position="1"/>
    </location>
</feature>
<feature type="non-terminal residue" evidence="3">
    <location>
        <position position="347"/>
    </location>
</feature>
<reference evidence="3 4" key="1">
    <citation type="journal article" date="2021" name="Sci. Rep.">
        <title>Genome sequencing of the multicellular alga Astrephomene provides insights into convergent evolution of germ-soma differentiation.</title>
        <authorList>
            <person name="Yamashita S."/>
            <person name="Yamamoto K."/>
            <person name="Matsuzaki R."/>
            <person name="Suzuki S."/>
            <person name="Yamaguchi H."/>
            <person name="Hirooka S."/>
            <person name="Minakuchi Y."/>
            <person name="Miyagishima S."/>
            <person name="Kawachi M."/>
            <person name="Toyoda A."/>
            <person name="Nozaki H."/>
        </authorList>
    </citation>
    <scope>NUCLEOTIDE SEQUENCE [LARGE SCALE GENOMIC DNA]</scope>
    <source>
        <strain evidence="3 4">NIES-4017</strain>
    </source>
</reference>
<feature type="region of interest" description="Disordered" evidence="2">
    <location>
        <begin position="1"/>
        <end position="43"/>
    </location>
</feature>
<feature type="coiled-coil region" evidence="1">
    <location>
        <begin position="129"/>
        <end position="156"/>
    </location>
</feature>
<feature type="compositionally biased region" description="Gly residues" evidence="2">
    <location>
        <begin position="162"/>
        <end position="183"/>
    </location>
</feature>
<feature type="compositionally biased region" description="Polar residues" evidence="2">
    <location>
        <begin position="1"/>
        <end position="11"/>
    </location>
</feature>
<proteinExistence type="predicted"/>
<dbReference type="AlphaFoldDB" id="A0AAD3HL95"/>
<gene>
    <name evidence="3" type="ORF">Agub_g6231</name>
</gene>
<comment type="caution">
    <text evidence="3">The sequence shown here is derived from an EMBL/GenBank/DDBJ whole genome shotgun (WGS) entry which is preliminary data.</text>
</comment>
<dbReference type="Proteomes" id="UP001054857">
    <property type="component" value="Unassembled WGS sequence"/>
</dbReference>
<keyword evidence="4" id="KW-1185">Reference proteome</keyword>
<evidence type="ECO:0000256" key="1">
    <source>
        <dbReference type="SAM" id="Coils"/>
    </source>
</evidence>
<sequence>TQAAGVASNTLPAYPDGTDGRGATGSTPTTTGPKTTASASRENVLQRKVAELEQKMAMSRSIMKKLYHKNVELEKELAIAKANSGGLDLTSPPATAAASRPGTSLRPPATAPASSGMAAADAGLTWQALQERDLTIRQLQQALEASRRRCALLEMQLASGNTAGGGGGAAVNSGGGTGGGGRGSSSSMGPGAAGGGGGGGRGGVSADSLRDLVAQSALHHQKYKQIREDYNRLLYKRASALQVGSRSTSANALAARALVGELQRRLEAEVQEREAEAALYSARLYESEKAMSDWYVEKRLLQEHIARLSGEVAERDKIDGEIEGCVAAMLERLRLVEAENEALRSRL</sequence>
<name>A0AAD3HL95_9CHLO</name>
<feature type="compositionally biased region" description="Gly residues" evidence="2">
    <location>
        <begin position="191"/>
        <end position="203"/>
    </location>
</feature>
<keyword evidence="1" id="KW-0175">Coiled coil</keyword>
<feature type="compositionally biased region" description="Low complexity" evidence="2">
    <location>
        <begin position="90"/>
        <end position="115"/>
    </location>
</feature>